<evidence type="ECO:0008006" key="3">
    <source>
        <dbReference type="Google" id="ProtNLM"/>
    </source>
</evidence>
<organism evidence="1 2">
    <name type="scientific">Solibacillus palustris</name>
    <dbReference type="NCBI Taxonomy" id="2908203"/>
    <lineage>
        <taxon>Bacteria</taxon>
        <taxon>Bacillati</taxon>
        <taxon>Bacillota</taxon>
        <taxon>Bacilli</taxon>
        <taxon>Bacillales</taxon>
        <taxon>Caryophanaceae</taxon>
        <taxon>Solibacillus</taxon>
    </lineage>
</organism>
<proteinExistence type="predicted"/>
<protein>
    <recommendedName>
        <fullName evidence="3">Abortive phage infection protein</fullName>
    </recommendedName>
</protein>
<dbReference type="RefSeq" id="WP_241367793.1">
    <property type="nucleotide sequence ID" value="NZ_JAKZFC010000001.1"/>
</dbReference>
<gene>
    <name evidence="1" type="ORF">LZ480_02535</name>
</gene>
<name>A0ABS9U9T9_9BACL</name>
<dbReference type="EMBL" id="JAKZFC010000001">
    <property type="protein sequence ID" value="MCH7320753.1"/>
    <property type="molecule type" value="Genomic_DNA"/>
</dbReference>
<accession>A0ABS9U9T9</accession>
<dbReference type="Proteomes" id="UP001316087">
    <property type="component" value="Unassembled WGS sequence"/>
</dbReference>
<evidence type="ECO:0000313" key="1">
    <source>
        <dbReference type="EMBL" id="MCH7320753.1"/>
    </source>
</evidence>
<comment type="caution">
    <text evidence="1">The sequence shown here is derived from an EMBL/GenBank/DDBJ whole genome shotgun (WGS) entry which is preliminary data.</text>
</comment>
<keyword evidence="2" id="KW-1185">Reference proteome</keyword>
<evidence type="ECO:0000313" key="2">
    <source>
        <dbReference type="Proteomes" id="UP001316087"/>
    </source>
</evidence>
<reference evidence="1 2" key="1">
    <citation type="submission" date="2022-03" db="EMBL/GenBank/DDBJ databases">
        <authorList>
            <person name="Jo J.-H."/>
            <person name="Im W.-T."/>
        </authorList>
    </citation>
    <scope>NUCLEOTIDE SEQUENCE [LARGE SCALE GENOMIC DNA]</scope>
    <source>
        <strain evidence="1 2">MA9</strain>
    </source>
</reference>
<sequence>MADYKDMLDQLRNGEVKSVVIKKEEFLQFREQIVKDEQFKHFRGEAKQGGDVVFTYSQIPRS</sequence>